<dbReference type="AlphaFoldDB" id="A0A0E9TEU6"/>
<evidence type="ECO:0000256" key="1">
    <source>
        <dbReference type="SAM" id="Phobius"/>
    </source>
</evidence>
<dbReference type="EMBL" id="GBXM01057162">
    <property type="protein sequence ID" value="JAH51415.1"/>
    <property type="molecule type" value="Transcribed_RNA"/>
</dbReference>
<organism evidence="2">
    <name type="scientific">Anguilla anguilla</name>
    <name type="common">European freshwater eel</name>
    <name type="synonym">Muraena anguilla</name>
    <dbReference type="NCBI Taxonomy" id="7936"/>
    <lineage>
        <taxon>Eukaryota</taxon>
        <taxon>Metazoa</taxon>
        <taxon>Chordata</taxon>
        <taxon>Craniata</taxon>
        <taxon>Vertebrata</taxon>
        <taxon>Euteleostomi</taxon>
        <taxon>Actinopterygii</taxon>
        <taxon>Neopterygii</taxon>
        <taxon>Teleostei</taxon>
        <taxon>Anguilliformes</taxon>
        <taxon>Anguillidae</taxon>
        <taxon>Anguilla</taxon>
    </lineage>
</organism>
<proteinExistence type="predicted"/>
<sequence length="71" mass="8348">MTWPESLCAYFVLNCVKDMSKRPSISRSKAQKTAICITCALWNLLLVITTYRYKYNKTYSFMDFRADTKSM</sequence>
<feature type="transmembrane region" description="Helical" evidence="1">
    <location>
        <begin position="34"/>
        <end position="53"/>
    </location>
</feature>
<accession>A0A0E9TEU6</accession>
<keyword evidence="1" id="KW-0812">Transmembrane</keyword>
<reference evidence="2" key="2">
    <citation type="journal article" date="2015" name="Fish Shellfish Immunol.">
        <title>Early steps in the European eel (Anguilla anguilla)-Vibrio vulnificus interaction in the gills: Role of the RtxA13 toxin.</title>
        <authorList>
            <person name="Callol A."/>
            <person name="Pajuelo D."/>
            <person name="Ebbesson L."/>
            <person name="Teles M."/>
            <person name="MacKenzie S."/>
            <person name="Amaro C."/>
        </authorList>
    </citation>
    <scope>NUCLEOTIDE SEQUENCE</scope>
</reference>
<protein>
    <submittedName>
        <fullName evidence="2">Uncharacterized protein</fullName>
    </submittedName>
</protein>
<name>A0A0E9TEU6_ANGAN</name>
<reference evidence="2" key="1">
    <citation type="submission" date="2014-11" db="EMBL/GenBank/DDBJ databases">
        <authorList>
            <person name="Amaro Gonzalez C."/>
        </authorList>
    </citation>
    <scope>NUCLEOTIDE SEQUENCE</scope>
</reference>
<keyword evidence="1" id="KW-1133">Transmembrane helix</keyword>
<evidence type="ECO:0000313" key="2">
    <source>
        <dbReference type="EMBL" id="JAH51415.1"/>
    </source>
</evidence>
<keyword evidence="1" id="KW-0472">Membrane</keyword>